<evidence type="ECO:0000313" key="8">
    <source>
        <dbReference type="Proteomes" id="UP001213646"/>
    </source>
</evidence>
<dbReference type="InterPro" id="IPR051533">
    <property type="entry name" value="WaaL-like"/>
</dbReference>
<feature type="domain" description="O-antigen ligase-related" evidence="6">
    <location>
        <begin position="176"/>
        <end position="307"/>
    </location>
</feature>
<evidence type="ECO:0000256" key="4">
    <source>
        <dbReference type="ARBA" id="ARBA00023136"/>
    </source>
</evidence>
<gene>
    <name evidence="7" type="ORF">PQG89_08950</name>
</gene>
<dbReference type="PANTHER" id="PTHR37422">
    <property type="entry name" value="TEICHURONIC ACID BIOSYNTHESIS PROTEIN TUAE"/>
    <property type="match status" value="1"/>
</dbReference>
<accession>A0AAW6I7D9</accession>
<feature type="transmembrane region" description="Helical" evidence="5">
    <location>
        <begin position="88"/>
        <end position="107"/>
    </location>
</feature>
<keyword evidence="7" id="KW-0436">Ligase</keyword>
<feature type="transmembrane region" description="Helical" evidence="5">
    <location>
        <begin position="174"/>
        <end position="202"/>
    </location>
</feature>
<feature type="transmembrane region" description="Helical" evidence="5">
    <location>
        <begin position="30"/>
        <end position="48"/>
    </location>
</feature>
<feature type="transmembrane region" description="Helical" evidence="5">
    <location>
        <begin position="211"/>
        <end position="230"/>
    </location>
</feature>
<keyword evidence="2 5" id="KW-0812">Transmembrane</keyword>
<feature type="transmembrane region" description="Helical" evidence="5">
    <location>
        <begin position="60"/>
        <end position="82"/>
    </location>
</feature>
<protein>
    <submittedName>
        <fullName evidence="7">O-antigen ligase family protein</fullName>
    </submittedName>
</protein>
<evidence type="ECO:0000256" key="2">
    <source>
        <dbReference type="ARBA" id="ARBA00022692"/>
    </source>
</evidence>
<dbReference type="InterPro" id="IPR007016">
    <property type="entry name" value="O-antigen_ligase-rel_domated"/>
</dbReference>
<evidence type="ECO:0000256" key="5">
    <source>
        <dbReference type="SAM" id="Phobius"/>
    </source>
</evidence>
<dbReference type="Pfam" id="PF04932">
    <property type="entry name" value="Wzy_C"/>
    <property type="match status" value="1"/>
</dbReference>
<feature type="transmembrane region" description="Helical" evidence="5">
    <location>
        <begin position="114"/>
        <end position="132"/>
    </location>
</feature>
<name>A0AAW6I7D9_9BACT</name>
<dbReference type="PANTHER" id="PTHR37422:SF17">
    <property type="entry name" value="O-ANTIGEN LIGASE"/>
    <property type="match status" value="1"/>
</dbReference>
<proteinExistence type="predicted"/>
<evidence type="ECO:0000256" key="1">
    <source>
        <dbReference type="ARBA" id="ARBA00004141"/>
    </source>
</evidence>
<sequence>MSQIGKYLLLALLIANLASQYIIFNPISNIVFYGTLGVAVLYSIMYCHQFFHKDSLKATSFLWLFILVHTVYQFTFGINYFGKESLSYLLAKNTVLVVIYWGIITNYEFYYRKIIPFFTGVIPILIIYGFLFHNEVFAGRSTCGFGNPNSTSAISSIGFAGFLLLEYKPKWLNLLGAIVCMFGVLAGGSRAATVVCIVAVFLKYEFSWKTILLSCTCLSVALFLFPYLGFKLNGIDRVVDVFSNGNFVGSREQVRKATMLMINENPILGWGFKTGIQGSAAKISQMGSHNGYLDIIKAIGYPYAILLLGGVMTIFFRMKEVVKSKCPFVRFHLFVVISILLAALYESYIIGVNQIMTNLLFVSIAVLQYHSYYKIGDEREEAD</sequence>
<dbReference type="Proteomes" id="UP001213646">
    <property type="component" value="Unassembled WGS sequence"/>
</dbReference>
<comment type="caution">
    <text evidence="7">The sequence shown here is derived from an EMBL/GenBank/DDBJ whole genome shotgun (WGS) entry which is preliminary data.</text>
</comment>
<evidence type="ECO:0000313" key="7">
    <source>
        <dbReference type="EMBL" id="MDC7149552.1"/>
    </source>
</evidence>
<dbReference type="GO" id="GO:0016020">
    <property type="term" value="C:membrane"/>
    <property type="evidence" value="ECO:0007669"/>
    <property type="project" value="UniProtKB-SubCell"/>
</dbReference>
<dbReference type="AlphaFoldDB" id="A0AAW6I7D9"/>
<reference evidence="7" key="1">
    <citation type="submission" date="2023-01" db="EMBL/GenBank/DDBJ databases">
        <title>Exploring GABA producing Bacteroides strains toward improving mental health.</title>
        <authorList>
            <person name="Yousuf B."/>
            <person name="Bouhlel N.E."/>
            <person name="Mottawea W."/>
            <person name="Hammami R."/>
        </authorList>
    </citation>
    <scope>NUCLEOTIDE SEQUENCE</scope>
    <source>
        <strain evidence="7">UO.H1047</strain>
    </source>
</reference>
<dbReference type="RefSeq" id="WP_272697565.1">
    <property type="nucleotide sequence ID" value="NZ_CAOJXY010000012.1"/>
</dbReference>
<dbReference type="EMBL" id="JAQPYX010000076">
    <property type="protein sequence ID" value="MDC7149552.1"/>
    <property type="molecule type" value="Genomic_DNA"/>
</dbReference>
<feature type="transmembrane region" description="Helical" evidence="5">
    <location>
        <begin position="295"/>
        <end position="316"/>
    </location>
</feature>
<feature type="transmembrane region" description="Helical" evidence="5">
    <location>
        <begin position="328"/>
        <end position="345"/>
    </location>
</feature>
<keyword evidence="4 5" id="KW-0472">Membrane</keyword>
<keyword evidence="3 5" id="KW-1133">Transmembrane helix</keyword>
<comment type="subcellular location">
    <subcellularLocation>
        <location evidence="1">Membrane</location>
        <topology evidence="1">Multi-pass membrane protein</topology>
    </subcellularLocation>
</comment>
<evidence type="ECO:0000259" key="6">
    <source>
        <dbReference type="Pfam" id="PF04932"/>
    </source>
</evidence>
<dbReference type="GO" id="GO:0016874">
    <property type="term" value="F:ligase activity"/>
    <property type="evidence" value="ECO:0007669"/>
    <property type="project" value="UniProtKB-KW"/>
</dbReference>
<evidence type="ECO:0000256" key="3">
    <source>
        <dbReference type="ARBA" id="ARBA00022989"/>
    </source>
</evidence>
<organism evidence="7 8">
    <name type="scientific">Parabacteroides johnsonii</name>
    <dbReference type="NCBI Taxonomy" id="387661"/>
    <lineage>
        <taxon>Bacteria</taxon>
        <taxon>Pseudomonadati</taxon>
        <taxon>Bacteroidota</taxon>
        <taxon>Bacteroidia</taxon>
        <taxon>Bacteroidales</taxon>
        <taxon>Tannerellaceae</taxon>
        <taxon>Parabacteroides</taxon>
    </lineage>
</organism>